<dbReference type="SUPFAM" id="SSF53850">
    <property type="entry name" value="Periplasmic binding protein-like II"/>
    <property type="match status" value="1"/>
</dbReference>
<dbReference type="AlphaFoldDB" id="A0A484NVN5"/>
<dbReference type="InterPro" id="IPR036465">
    <property type="entry name" value="vWFA_dom_sf"/>
</dbReference>
<organism evidence="2">
    <name type="scientific">plant metagenome</name>
    <dbReference type="NCBI Taxonomy" id="1297885"/>
    <lineage>
        <taxon>unclassified sequences</taxon>
        <taxon>metagenomes</taxon>
        <taxon>organismal metagenomes</taxon>
    </lineage>
</organism>
<reference evidence="2" key="1">
    <citation type="submission" date="2019-03" db="EMBL/GenBank/DDBJ databases">
        <authorList>
            <person name="Danneels B."/>
        </authorList>
    </citation>
    <scope>NUCLEOTIDE SEQUENCE</scope>
</reference>
<dbReference type="PROSITE" id="PS50234">
    <property type="entry name" value="VWFA"/>
    <property type="match status" value="1"/>
</dbReference>
<sequence length="543" mass="58122">MVQMNMFKTLTTRLFLAVALIASLAACEKSSDAGSSANAGGSATPADTLTVLAGSELKDLEPLLGEIQRETGVALKLTYVGTLDGVERLQAGEQTDIAWFASNRYAMLVPGARQRIVASERTMLTPVVLGLKTSKAKALGWDDGSGSYTGATWKDIAQAAEAGSFTFGMTSPASSNTGFSALLGLAAALSGKGDALAVEDVDSKGLTAFFKGQKLTAGSSGWLAESYLKDQDQVDGIINYSSVLLSLNREPSLKDKLVLIYPQDGLSTSDYPIMLVNGGKRAAYDKLVAYLRGEAFQKQMVDSTLRLAVNPQVAQPNPAAAIGELAFPARQEVVDAILLAFDNEVRTPPDSTFVLDISGSMSGQRLDQLKRTMVGLSGSDASISGRFARFRNRELIHIKPFATRPMETVGFDMGSSEAQSSKVLRTITRYVESMQADGGTAIYSSTRQAYEEALARRAQAPDRYYSIVVMSDGANTSGMSIEAFQDWYQRLPASDKGIRVFAIAFGNADTSELRVMAEMTGGRAFDGNKSGLQAIFKEVRGYQ</sequence>
<accession>A0A484NVN5</accession>
<evidence type="ECO:0000259" key="1">
    <source>
        <dbReference type="PROSITE" id="PS50234"/>
    </source>
</evidence>
<name>A0A484NVN5_9ZZZZ</name>
<proteinExistence type="predicted"/>
<dbReference type="GO" id="GO:0015689">
    <property type="term" value="P:molybdate ion transport"/>
    <property type="evidence" value="ECO:0007669"/>
    <property type="project" value="TreeGrafter"/>
</dbReference>
<dbReference type="Gene3D" id="3.40.50.410">
    <property type="entry name" value="von Willebrand factor, type A domain"/>
    <property type="match status" value="1"/>
</dbReference>
<dbReference type="Gene3D" id="3.40.190.10">
    <property type="entry name" value="Periplasmic binding protein-like II"/>
    <property type="match status" value="1"/>
</dbReference>
<dbReference type="EMBL" id="CAADHY010000007">
    <property type="protein sequence ID" value="VFR16881.1"/>
    <property type="molecule type" value="Genomic_DNA"/>
</dbReference>
<dbReference type="SMART" id="SM00327">
    <property type="entry name" value="VWA"/>
    <property type="match status" value="1"/>
</dbReference>
<dbReference type="InterPro" id="IPR050682">
    <property type="entry name" value="ModA/WtpA"/>
</dbReference>
<gene>
    <name evidence="2" type="ORF">AMP9_3624</name>
</gene>
<evidence type="ECO:0000313" key="2">
    <source>
        <dbReference type="EMBL" id="VFR16881.1"/>
    </source>
</evidence>
<dbReference type="PANTHER" id="PTHR30632:SF0">
    <property type="entry name" value="SULFATE-BINDING PROTEIN"/>
    <property type="match status" value="1"/>
</dbReference>
<feature type="domain" description="VWFA" evidence="1">
    <location>
        <begin position="350"/>
        <end position="539"/>
    </location>
</feature>
<dbReference type="Pfam" id="PF00092">
    <property type="entry name" value="VWA"/>
    <property type="match status" value="1"/>
</dbReference>
<dbReference type="InterPro" id="IPR002035">
    <property type="entry name" value="VWF_A"/>
</dbReference>
<dbReference type="GO" id="GO:0030973">
    <property type="term" value="F:molybdate ion binding"/>
    <property type="evidence" value="ECO:0007669"/>
    <property type="project" value="TreeGrafter"/>
</dbReference>
<dbReference type="PANTHER" id="PTHR30632">
    <property type="entry name" value="MOLYBDATE-BINDING PERIPLASMIC PROTEIN"/>
    <property type="match status" value="1"/>
</dbReference>
<dbReference type="Pfam" id="PF13531">
    <property type="entry name" value="SBP_bac_11"/>
    <property type="match status" value="1"/>
</dbReference>
<protein>
    <recommendedName>
        <fullName evidence="1">VWFA domain-containing protein</fullName>
    </recommendedName>
</protein>
<dbReference type="SUPFAM" id="SSF53300">
    <property type="entry name" value="vWA-like"/>
    <property type="match status" value="1"/>
</dbReference>